<dbReference type="PANTHER" id="PTHR33202">
    <property type="entry name" value="ZINC UPTAKE REGULATION PROTEIN"/>
    <property type="match status" value="1"/>
</dbReference>
<evidence type="ECO:0000313" key="15">
    <source>
        <dbReference type="Proteomes" id="UP000190130"/>
    </source>
</evidence>
<keyword evidence="11" id="KW-0408">Iron</keyword>
<evidence type="ECO:0000256" key="5">
    <source>
        <dbReference type="ARBA" id="ARBA00022491"/>
    </source>
</evidence>
<dbReference type="GO" id="GO:1900376">
    <property type="term" value="P:regulation of secondary metabolite biosynthetic process"/>
    <property type="evidence" value="ECO:0007669"/>
    <property type="project" value="TreeGrafter"/>
</dbReference>
<keyword evidence="4 11" id="KW-0963">Cytoplasm</keyword>
<name>A0A0Q3SU33_9HYPH</name>
<dbReference type="CDD" id="cd07153">
    <property type="entry name" value="Fur_like"/>
    <property type="match status" value="1"/>
</dbReference>
<dbReference type="GO" id="GO:0005737">
    <property type="term" value="C:cytoplasm"/>
    <property type="evidence" value="ECO:0007669"/>
    <property type="project" value="UniProtKB-SubCell"/>
</dbReference>
<dbReference type="NCBIfam" id="NF045678">
    <property type="entry name" value="TransRegIrrA"/>
    <property type="match status" value="1"/>
</dbReference>
<dbReference type="Proteomes" id="UP000051562">
    <property type="component" value="Unassembled WGS sequence"/>
</dbReference>
<keyword evidence="6 11" id="KW-0479">Metal-binding</keyword>
<gene>
    <name evidence="11" type="primary">fur</name>
    <name evidence="12" type="ORF">ARD30_06285</name>
    <name evidence="13" type="ORF">SAMN05660750_02079</name>
</gene>
<protein>
    <recommendedName>
        <fullName evidence="3 11">Ferric uptake regulation protein</fullName>
    </recommendedName>
</protein>
<organism evidence="12 14">
    <name type="scientific">Bosea thiooxidans</name>
    <dbReference type="NCBI Taxonomy" id="53254"/>
    <lineage>
        <taxon>Bacteria</taxon>
        <taxon>Pseudomonadati</taxon>
        <taxon>Pseudomonadota</taxon>
        <taxon>Alphaproteobacteria</taxon>
        <taxon>Hyphomicrobiales</taxon>
        <taxon>Boseaceae</taxon>
        <taxon>Bosea</taxon>
    </lineage>
</organism>
<evidence type="ECO:0000256" key="4">
    <source>
        <dbReference type="ARBA" id="ARBA00022490"/>
    </source>
</evidence>
<comment type="subunit">
    <text evidence="11">Homodimer.</text>
</comment>
<reference evidence="13 15" key="2">
    <citation type="submission" date="2017-02" db="EMBL/GenBank/DDBJ databases">
        <authorList>
            <person name="Peterson S.W."/>
        </authorList>
    </citation>
    <scope>NUCLEOTIDE SEQUENCE [LARGE SCALE GENOMIC DNA]</scope>
    <source>
        <strain evidence="13 15">DSM 9653</strain>
    </source>
</reference>
<evidence type="ECO:0000256" key="10">
    <source>
        <dbReference type="ARBA" id="ARBA00023163"/>
    </source>
</evidence>
<proteinExistence type="inferred from homology"/>
<dbReference type="SUPFAM" id="SSF46785">
    <property type="entry name" value="Winged helix' DNA-binding domain"/>
    <property type="match status" value="1"/>
</dbReference>
<evidence type="ECO:0000256" key="6">
    <source>
        <dbReference type="ARBA" id="ARBA00022723"/>
    </source>
</evidence>
<keyword evidence="14" id="KW-1185">Reference proteome</keyword>
<sequence length="154" mass="17470">MNDLTSQSQGYGSASRQGCPFHDIRQKLRRVGLRPTRQRVSLGWVLFAKGQRHVSAEMLYEEAMRERIPVSLATIYNTLRQFTEAGLLRELTLDGAKAYFDTADHQHHHFVVDGENRVIDIPAEEIDVASLPTPPEGYEIARVDVVVRLRKIDG</sequence>
<dbReference type="STRING" id="53254.SAMN05660750_02079"/>
<dbReference type="InterPro" id="IPR002481">
    <property type="entry name" value="FUR"/>
</dbReference>
<evidence type="ECO:0000313" key="12">
    <source>
        <dbReference type="EMBL" id="KQK28930.1"/>
    </source>
</evidence>
<accession>A0A0Q3SU33</accession>
<keyword evidence="8 11" id="KW-0805">Transcription regulation</keyword>
<dbReference type="EMBL" id="FUYX01000004">
    <property type="protein sequence ID" value="SKB72070.1"/>
    <property type="molecule type" value="Genomic_DNA"/>
</dbReference>
<evidence type="ECO:0000256" key="11">
    <source>
        <dbReference type="RuleBase" id="RU364037"/>
    </source>
</evidence>
<dbReference type="GO" id="GO:0045892">
    <property type="term" value="P:negative regulation of DNA-templated transcription"/>
    <property type="evidence" value="ECO:0007669"/>
    <property type="project" value="TreeGrafter"/>
</dbReference>
<reference evidence="12 14" key="1">
    <citation type="submission" date="2015-10" db="EMBL/GenBank/DDBJ databases">
        <title>Draft genome of Bosea thiooxidans.</title>
        <authorList>
            <person name="Wang X."/>
        </authorList>
    </citation>
    <scope>NUCLEOTIDE SEQUENCE [LARGE SCALE GENOMIC DNA]</scope>
    <source>
        <strain evidence="12 14">CGMCC 9174</strain>
    </source>
</reference>
<dbReference type="InterPro" id="IPR036390">
    <property type="entry name" value="WH_DNA-bd_sf"/>
</dbReference>
<dbReference type="EMBL" id="LMAR01000056">
    <property type="protein sequence ID" value="KQK28930.1"/>
    <property type="molecule type" value="Genomic_DNA"/>
</dbReference>
<dbReference type="GO" id="GO:0000976">
    <property type="term" value="F:transcription cis-regulatory region binding"/>
    <property type="evidence" value="ECO:0007669"/>
    <property type="project" value="TreeGrafter"/>
</dbReference>
<dbReference type="InterPro" id="IPR036388">
    <property type="entry name" value="WH-like_DNA-bd_sf"/>
</dbReference>
<dbReference type="FunFam" id="1.10.10.10:FF:000007">
    <property type="entry name" value="Ferric uptake regulation protein"/>
    <property type="match status" value="1"/>
</dbReference>
<keyword evidence="9 11" id="KW-0238">DNA-binding</keyword>
<evidence type="ECO:0000256" key="7">
    <source>
        <dbReference type="ARBA" id="ARBA00022833"/>
    </source>
</evidence>
<keyword evidence="10 11" id="KW-0804">Transcription</keyword>
<evidence type="ECO:0000256" key="3">
    <source>
        <dbReference type="ARBA" id="ARBA00020910"/>
    </source>
</evidence>
<evidence type="ECO:0000313" key="13">
    <source>
        <dbReference type="EMBL" id="SKB72070.1"/>
    </source>
</evidence>
<dbReference type="AlphaFoldDB" id="A0A0Q3SU33"/>
<dbReference type="Gene3D" id="1.10.10.10">
    <property type="entry name" value="Winged helix-like DNA-binding domain superfamily/Winged helix DNA-binding domain"/>
    <property type="match status" value="1"/>
</dbReference>
<keyword evidence="5 11" id="KW-0678">Repressor</keyword>
<dbReference type="GO" id="GO:0003700">
    <property type="term" value="F:DNA-binding transcription factor activity"/>
    <property type="evidence" value="ECO:0007669"/>
    <property type="project" value="UniProtKB-UniRule"/>
</dbReference>
<evidence type="ECO:0000256" key="9">
    <source>
        <dbReference type="ARBA" id="ARBA00023125"/>
    </source>
</evidence>
<evidence type="ECO:0000256" key="1">
    <source>
        <dbReference type="ARBA" id="ARBA00004496"/>
    </source>
</evidence>
<evidence type="ECO:0000313" key="14">
    <source>
        <dbReference type="Proteomes" id="UP000051562"/>
    </source>
</evidence>
<dbReference type="PANTHER" id="PTHR33202:SF7">
    <property type="entry name" value="FERRIC UPTAKE REGULATION PROTEIN"/>
    <property type="match status" value="1"/>
</dbReference>
<evidence type="ECO:0000256" key="2">
    <source>
        <dbReference type="ARBA" id="ARBA00007957"/>
    </source>
</evidence>
<dbReference type="Proteomes" id="UP000190130">
    <property type="component" value="Unassembled WGS sequence"/>
</dbReference>
<dbReference type="GO" id="GO:0008270">
    <property type="term" value="F:zinc ion binding"/>
    <property type="evidence" value="ECO:0007669"/>
    <property type="project" value="TreeGrafter"/>
</dbReference>
<keyword evidence="7 11" id="KW-0862">Zinc</keyword>
<dbReference type="OrthoDB" id="9800477at2"/>
<dbReference type="RefSeq" id="WP_055729832.1">
    <property type="nucleotide sequence ID" value="NZ_FUYX01000004.1"/>
</dbReference>
<dbReference type="Pfam" id="PF01475">
    <property type="entry name" value="FUR"/>
    <property type="match status" value="1"/>
</dbReference>
<comment type="subcellular location">
    <subcellularLocation>
        <location evidence="1 11">Cytoplasm</location>
    </subcellularLocation>
</comment>
<evidence type="ECO:0000256" key="8">
    <source>
        <dbReference type="ARBA" id="ARBA00023015"/>
    </source>
</evidence>
<dbReference type="NCBIfam" id="NF045677">
    <property type="entry name" value="FeRespRegIrr"/>
    <property type="match status" value="1"/>
</dbReference>
<comment type="similarity">
    <text evidence="2 11">Belongs to the Fur family.</text>
</comment>